<proteinExistence type="predicted"/>
<organism evidence="1">
    <name type="scientific">Clandestinovirus</name>
    <dbReference type="NCBI Taxonomy" id="2831644"/>
    <lineage>
        <taxon>Viruses</taxon>
    </lineage>
</organism>
<reference evidence="1" key="1">
    <citation type="submission" date="2021-06" db="EMBL/GenBank/DDBJ databases">
        <authorList>
            <person name="Rolland C."/>
        </authorList>
    </citation>
    <scope>NUCLEOTIDE SEQUENCE</scope>
    <source>
        <strain evidence="1">347.936635</strain>
    </source>
</reference>
<dbReference type="EMBL" id="MZ420154">
    <property type="protein sequence ID" value="QYA18824.1"/>
    <property type="molecule type" value="Genomic_DNA"/>
</dbReference>
<name>A0A8F8KLX5_9VIRU</name>
<evidence type="ECO:0000313" key="1">
    <source>
        <dbReference type="EMBL" id="QYA18824.1"/>
    </source>
</evidence>
<sequence>MSEFEGNEYTEWGYAQEQRATLLMRDLIERDERLHLELSFAIAMRMVPWRLATQDLTQDHQLPAWDIETVTQTETRLPERDYLTDRQLIKNALFNPTNTKPTSKRFNKRFERK</sequence>
<gene>
    <name evidence="1" type="ORF">KOM_12_556</name>
</gene>
<accession>A0A8F8KLX5</accession>
<protein>
    <submittedName>
        <fullName evidence="1">Uncharacterized protein</fullName>
    </submittedName>
</protein>